<dbReference type="InterPro" id="IPR011990">
    <property type="entry name" value="TPR-like_helical_dom_sf"/>
</dbReference>
<feature type="region of interest" description="Disordered" evidence="1">
    <location>
        <begin position="501"/>
        <end position="537"/>
    </location>
</feature>
<dbReference type="Proteomes" id="UP001208771">
    <property type="component" value="Unassembled WGS sequence"/>
</dbReference>
<name>A0AAE3MZQ3_9HYPH</name>
<dbReference type="SUPFAM" id="SSF48452">
    <property type="entry name" value="TPR-like"/>
    <property type="match status" value="1"/>
</dbReference>
<evidence type="ECO:0000256" key="1">
    <source>
        <dbReference type="SAM" id="MobiDB-lite"/>
    </source>
</evidence>
<proteinExistence type="predicted"/>
<keyword evidence="3" id="KW-1185">Reference proteome</keyword>
<dbReference type="SUPFAM" id="SSF81901">
    <property type="entry name" value="HCP-like"/>
    <property type="match status" value="1"/>
</dbReference>
<organism evidence="2 3">
    <name type="scientific">Ectorhizobium quercum</name>
    <dbReference type="NCBI Taxonomy" id="2965071"/>
    <lineage>
        <taxon>Bacteria</taxon>
        <taxon>Pseudomonadati</taxon>
        <taxon>Pseudomonadota</taxon>
        <taxon>Alphaproteobacteria</taxon>
        <taxon>Hyphomicrobiales</taxon>
        <taxon>Rhizobiaceae</taxon>
        <taxon>Ectorhizobium</taxon>
    </lineage>
</organism>
<sequence>MRTSILAVTAVAAATAGISGFNNYDRQVGPGTIRASLVGQQPETPSLAKTAPVSLPVQLVAQAQPVAQAPSVNGAPAGGNTSPAVDESALRYFAAQGDTVRLQAEISRLRALYPGWEPPRDPLAIATGGDPRIDALWKLYAEARYDDLDRAIAERRTAEPGWTPPAELVDSLRLARARQNLVQASDAGRYQAVVDLAAAAPQLLTCGEVDILWRVGEAFARTDRPDRARDAYAYVLQNCHNPQERLATVQKASLVLDAPRIDELLRFEQRGADGEPEFDAVRDDIARSVISRGGEDADAPIPENYVERLKSIAGRDEQSSDSLLLGWYFYRRDAFPEAEEWFRKAYGKEESASAAQGLALTRIERGDPAGAESVLYPFRDSNDDTKATYLAAVAHLLGRDPPQPIDNDVLARMAPVAIAARNAETAEQFGWYARSLQQMQTAVDWFRLVLSWNAAYEPAAYGLAVSLDALGDRAGVARIQSDWAGRSERIAALRDGARAQEAVPRVVEHPRSGQSAAPAARREAGAPRRQSRGAGCQSTVDAARLAPGVALARGWCLMELGRPMEAVPAFDRALAGGDYRSRQDAAYGKSLAYLRLKMTDKAAAAATAMPQDAARASELQTAILADRAVGAFRLGRYQETIIALDQRSRIAPERQDLMVLRGFAYQKLGYIAEARRIFQALANVGNTAALRALADLQPG</sequence>
<evidence type="ECO:0000313" key="3">
    <source>
        <dbReference type="Proteomes" id="UP001208771"/>
    </source>
</evidence>
<dbReference type="AlphaFoldDB" id="A0AAE3MZQ3"/>
<dbReference type="EMBL" id="JANFPI010000004">
    <property type="protein sequence ID" value="MCX8997924.1"/>
    <property type="molecule type" value="Genomic_DNA"/>
</dbReference>
<dbReference type="RefSeq" id="WP_306411717.1">
    <property type="nucleotide sequence ID" value="NZ_JANFPI010000004.1"/>
</dbReference>
<evidence type="ECO:0000313" key="2">
    <source>
        <dbReference type="EMBL" id="MCX8997924.1"/>
    </source>
</evidence>
<reference evidence="2" key="1">
    <citation type="submission" date="2022-07" db="EMBL/GenBank/DDBJ databases">
        <title>Ectorhizobium quercum gen.nov., sp. nov.</title>
        <authorList>
            <person name="Ma T."/>
            <person name="Li Y."/>
        </authorList>
    </citation>
    <scope>NUCLEOTIDE SEQUENCE</scope>
    <source>
        <strain evidence="2">BDR2-2</strain>
    </source>
</reference>
<gene>
    <name evidence="2" type="ORF">NOF55_12510</name>
</gene>
<dbReference type="Gene3D" id="1.25.40.10">
    <property type="entry name" value="Tetratricopeptide repeat domain"/>
    <property type="match status" value="2"/>
</dbReference>
<comment type="caution">
    <text evidence="2">The sequence shown here is derived from an EMBL/GenBank/DDBJ whole genome shotgun (WGS) entry which is preliminary data.</text>
</comment>
<protein>
    <submittedName>
        <fullName evidence="2">Cellulose synthase</fullName>
    </submittedName>
</protein>
<accession>A0AAE3MZQ3</accession>